<dbReference type="RefSeq" id="WP_085285672.1">
    <property type="nucleotide sequence ID" value="NZ_FOBI01000014.1"/>
</dbReference>
<reference evidence="4" key="1">
    <citation type="submission" date="2016-10" db="EMBL/GenBank/DDBJ databases">
        <authorList>
            <person name="Varghese N."/>
            <person name="Submissions S."/>
        </authorList>
    </citation>
    <scope>NUCLEOTIDE SEQUENCE [LARGE SCALE GENOMIC DNA]</scope>
    <source>
        <strain evidence="4">CGMCC 1.9127</strain>
    </source>
</reference>
<organism evidence="3 4">
    <name type="scientific">Colwellia chukchiensis</name>
    <dbReference type="NCBI Taxonomy" id="641665"/>
    <lineage>
        <taxon>Bacteria</taxon>
        <taxon>Pseudomonadati</taxon>
        <taxon>Pseudomonadota</taxon>
        <taxon>Gammaproteobacteria</taxon>
        <taxon>Alteromonadales</taxon>
        <taxon>Colwelliaceae</taxon>
        <taxon>Colwellia</taxon>
    </lineage>
</organism>
<evidence type="ECO:0000256" key="1">
    <source>
        <dbReference type="SAM" id="SignalP"/>
    </source>
</evidence>
<proteinExistence type="predicted"/>
<feature type="chain" id="PRO_5011726087" evidence="1">
    <location>
        <begin position="18"/>
        <end position="155"/>
    </location>
</feature>
<dbReference type="InterPro" id="IPR037401">
    <property type="entry name" value="SnoaL-like"/>
</dbReference>
<gene>
    <name evidence="3" type="ORF">SAMN05216262_11480</name>
</gene>
<feature type="signal peptide" evidence="1">
    <location>
        <begin position="1"/>
        <end position="17"/>
    </location>
</feature>
<dbReference type="Proteomes" id="UP000199297">
    <property type="component" value="Unassembled WGS sequence"/>
</dbReference>
<dbReference type="OrthoDB" id="271716at2"/>
<dbReference type="STRING" id="641665.GCA_002104455_01304"/>
<accession>A0A1H7RGA3</accession>
<protein>
    <submittedName>
        <fullName evidence="3">SnoaL-like domain-containing protein</fullName>
    </submittedName>
</protein>
<dbReference type="SUPFAM" id="SSF54427">
    <property type="entry name" value="NTF2-like"/>
    <property type="match status" value="1"/>
</dbReference>
<sequence length="155" mass="17697">MYKFILVCLLVSGLAKANTELDLLLDNFHQAAAEAHYERYMALLADDAIYLGTDSSERWTKSEFAAFVKPYFSQGRGWLYHTIERHITKSQVSDIAFFDELLENKNYGRCRGSGVLINTEHGWKILQYNLSIPIPNALARQVVKSIKSHQKAVEN</sequence>
<dbReference type="Gene3D" id="3.10.450.50">
    <property type="match status" value="1"/>
</dbReference>
<name>A0A1H7RGA3_9GAMM</name>
<dbReference type="Pfam" id="PF13474">
    <property type="entry name" value="SnoaL_3"/>
    <property type="match status" value="1"/>
</dbReference>
<dbReference type="AlphaFoldDB" id="A0A1H7RGA3"/>
<feature type="domain" description="SnoaL-like" evidence="2">
    <location>
        <begin position="24"/>
        <end position="135"/>
    </location>
</feature>
<dbReference type="EMBL" id="FOBI01000014">
    <property type="protein sequence ID" value="SEL58874.1"/>
    <property type="molecule type" value="Genomic_DNA"/>
</dbReference>
<evidence type="ECO:0000259" key="2">
    <source>
        <dbReference type="Pfam" id="PF13474"/>
    </source>
</evidence>
<dbReference type="InterPro" id="IPR032710">
    <property type="entry name" value="NTF2-like_dom_sf"/>
</dbReference>
<keyword evidence="4" id="KW-1185">Reference proteome</keyword>
<keyword evidence="1" id="KW-0732">Signal</keyword>
<evidence type="ECO:0000313" key="3">
    <source>
        <dbReference type="EMBL" id="SEL58874.1"/>
    </source>
</evidence>
<evidence type="ECO:0000313" key="4">
    <source>
        <dbReference type="Proteomes" id="UP000199297"/>
    </source>
</evidence>